<gene>
    <name evidence="1" type="ORF">PHMEG_00014855</name>
</gene>
<evidence type="ECO:0000313" key="2">
    <source>
        <dbReference type="Proteomes" id="UP000198211"/>
    </source>
</evidence>
<protein>
    <submittedName>
        <fullName evidence="1">Uncharacterized protein</fullName>
    </submittedName>
</protein>
<proteinExistence type="predicted"/>
<dbReference type="OrthoDB" id="10548061at2759"/>
<name>A0A225W3A2_9STRA</name>
<reference evidence="2" key="1">
    <citation type="submission" date="2017-03" db="EMBL/GenBank/DDBJ databases">
        <title>Phytopthora megakarya and P. palmivora, two closely related causual agents of cacao black pod achieved similar genome size and gene model numbers by different mechanisms.</title>
        <authorList>
            <person name="Ali S."/>
            <person name="Shao J."/>
            <person name="Larry D.J."/>
            <person name="Kronmiller B."/>
            <person name="Shen D."/>
            <person name="Strem M.D."/>
            <person name="Melnick R.L."/>
            <person name="Guiltinan M.J."/>
            <person name="Tyler B.M."/>
            <person name="Meinhardt L.W."/>
            <person name="Bailey B.A."/>
        </authorList>
    </citation>
    <scope>NUCLEOTIDE SEQUENCE [LARGE SCALE GENOMIC DNA]</scope>
    <source>
        <strain evidence="2">zdho120</strain>
    </source>
</reference>
<comment type="caution">
    <text evidence="1">The sequence shown here is derived from an EMBL/GenBank/DDBJ whole genome shotgun (WGS) entry which is preliminary data.</text>
</comment>
<organism evidence="1 2">
    <name type="scientific">Phytophthora megakarya</name>
    <dbReference type="NCBI Taxonomy" id="4795"/>
    <lineage>
        <taxon>Eukaryota</taxon>
        <taxon>Sar</taxon>
        <taxon>Stramenopiles</taxon>
        <taxon>Oomycota</taxon>
        <taxon>Peronosporomycetes</taxon>
        <taxon>Peronosporales</taxon>
        <taxon>Peronosporaceae</taxon>
        <taxon>Phytophthora</taxon>
    </lineage>
</organism>
<dbReference type="Proteomes" id="UP000198211">
    <property type="component" value="Unassembled WGS sequence"/>
</dbReference>
<dbReference type="AlphaFoldDB" id="A0A225W3A2"/>
<accession>A0A225W3A2</accession>
<sequence>MQLAKRLEHRVVGDEPSSAYPSSIKSLTKTTSCLESNFLCLFVLSHLRYTTRTRCPQEVSPLIGIGASLTLAS</sequence>
<dbReference type="EMBL" id="NBNE01001960">
    <property type="protein sequence ID" value="OWZ12042.1"/>
    <property type="molecule type" value="Genomic_DNA"/>
</dbReference>
<evidence type="ECO:0000313" key="1">
    <source>
        <dbReference type="EMBL" id="OWZ12042.1"/>
    </source>
</evidence>
<keyword evidence="2" id="KW-1185">Reference proteome</keyword>